<name>A0A0M9VPB4_9BASI</name>
<dbReference type="RefSeq" id="XP_017991891.1">
    <property type="nucleotide sequence ID" value="XM_018138336.1"/>
</dbReference>
<organism evidence="2 3">
    <name type="scientific">Malassezia pachydermatis</name>
    <dbReference type="NCBI Taxonomy" id="77020"/>
    <lineage>
        <taxon>Eukaryota</taxon>
        <taxon>Fungi</taxon>
        <taxon>Dikarya</taxon>
        <taxon>Basidiomycota</taxon>
        <taxon>Ustilaginomycotina</taxon>
        <taxon>Malasseziomycetes</taxon>
        <taxon>Malasseziales</taxon>
        <taxon>Malasseziaceae</taxon>
        <taxon>Malassezia</taxon>
    </lineage>
</organism>
<evidence type="ECO:0000313" key="3">
    <source>
        <dbReference type="Proteomes" id="UP000037751"/>
    </source>
</evidence>
<evidence type="ECO:0000256" key="1">
    <source>
        <dbReference type="SAM" id="MobiDB-lite"/>
    </source>
</evidence>
<dbReference type="EMBL" id="LGAV01000004">
    <property type="protein sequence ID" value="KOS14259.1"/>
    <property type="molecule type" value="Genomic_DNA"/>
</dbReference>
<proteinExistence type="predicted"/>
<feature type="compositionally biased region" description="Low complexity" evidence="1">
    <location>
        <begin position="149"/>
        <end position="166"/>
    </location>
</feature>
<dbReference type="Proteomes" id="UP000037751">
    <property type="component" value="Unassembled WGS sequence"/>
</dbReference>
<gene>
    <name evidence="2" type="ORF">Malapachy_3877</name>
</gene>
<sequence>MTQALSRIAASFLEQRSDLDYLQSMDIPNEARPAWTESIVKEGGHSGSAQINTVPEGQYPTFRRMAILLLRQGMPDGLYWSKETLQTIPAFGSRRTLPPPPGPADTKEPPVRAKRKRRSNSSQPAIDTSPPPPSNPVLYAIQEEEHDLSQTSAYSTTTTTLEESTTGLMRDDVAMRQDYDEQALSVSDYMAQPSTSRRIYGIQQIRPIQKPESTKVQDMLISLLIDTASLSMHAFLFFLSLLFVIVGIPVEIQPKVWIPSVALVKRLTSELVQIQMDFVRQLIPQTKKQREAAALQGTELIPLQIPFEDRLAFASQTLAVHIYHSSLPSQFQVLRNMCFSALSHTQENKKWAEWASQAPMRQILWSLHYLKEHDVHLKLGYIVQAVFDAVLLGVDTYRQEASATKP</sequence>
<protein>
    <submittedName>
        <fullName evidence="2">Uncharacterized protein</fullName>
    </submittedName>
</protein>
<feature type="region of interest" description="Disordered" evidence="1">
    <location>
        <begin position="90"/>
        <end position="172"/>
    </location>
</feature>
<keyword evidence="3" id="KW-1185">Reference proteome</keyword>
<evidence type="ECO:0000313" key="2">
    <source>
        <dbReference type="EMBL" id="KOS14259.1"/>
    </source>
</evidence>
<dbReference type="GeneID" id="28730212"/>
<accession>A0A0M9VPB4</accession>
<reference evidence="2 3" key="1">
    <citation type="submission" date="2015-07" db="EMBL/GenBank/DDBJ databases">
        <title>Draft Genome Sequence of Malassezia furfur CBS1878 and Malassezia pachydermatis CBS1879.</title>
        <authorList>
            <person name="Triana S."/>
            <person name="Ohm R."/>
            <person name="Gonzalez A."/>
            <person name="DeCock H."/>
            <person name="Restrepo S."/>
            <person name="Celis A."/>
        </authorList>
    </citation>
    <scope>NUCLEOTIDE SEQUENCE [LARGE SCALE GENOMIC DNA]</scope>
    <source>
        <strain evidence="2 3">CBS 1879</strain>
    </source>
</reference>
<comment type="caution">
    <text evidence="2">The sequence shown here is derived from an EMBL/GenBank/DDBJ whole genome shotgun (WGS) entry which is preliminary data.</text>
</comment>
<dbReference type="VEuPathDB" id="FungiDB:Malapachy_3877"/>
<dbReference type="AlphaFoldDB" id="A0A0M9VPB4"/>